<dbReference type="Gene3D" id="2.160.20.10">
    <property type="entry name" value="Single-stranded right-handed beta-helix, Pectin lyase-like"/>
    <property type="match status" value="4"/>
</dbReference>
<dbReference type="Proteomes" id="UP000564425">
    <property type="component" value="Unassembled WGS sequence"/>
</dbReference>
<feature type="domain" description="S-layer protein outer" evidence="2">
    <location>
        <begin position="951"/>
        <end position="1022"/>
    </location>
</feature>
<evidence type="ECO:0000313" key="4">
    <source>
        <dbReference type="EMBL" id="MBA2850527.1"/>
    </source>
</evidence>
<organism evidence="4 5">
    <name type="scientific">Methanococcus maripaludis</name>
    <name type="common">Methanococcus deltae</name>
    <dbReference type="NCBI Taxonomy" id="39152"/>
    <lineage>
        <taxon>Archaea</taxon>
        <taxon>Methanobacteriati</taxon>
        <taxon>Methanobacteriota</taxon>
        <taxon>Methanomada group</taxon>
        <taxon>Methanococci</taxon>
        <taxon>Methanococcales</taxon>
        <taxon>Methanococcaceae</taxon>
        <taxon>Methanococcus</taxon>
    </lineage>
</organism>
<feature type="domain" description="Periplasmic copper-binding protein NosD beta helix" evidence="1">
    <location>
        <begin position="575"/>
        <end position="680"/>
    </location>
</feature>
<dbReference type="Pfam" id="PF05124">
    <property type="entry name" value="S_layer_C"/>
    <property type="match status" value="1"/>
</dbReference>
<dbReference type="EMBL" id="JACDUH010000001">
    <property type="protein sequence ID" value="MBA2850527.1"/>
    <property type="molecule type" value="Genomic_DNA"/>
</dbReference>
<dbReference type="InterPro" id="IPR007742">
    <property type="entry name" value="NosD_dom"/>
</dbReference>
<dbReference type="SMART" id="SM00710">
    <property type="entry name" value="PbH1"/>
    <property type="match status" value="23"/>
</dbReference>
<dbReference type="InterPro" id="IPR011050">
    <property type="entry name" value="Pectin_lyase_fold/virulence"/>
</dbReference>
<proteinExistence type="predicted"/>
<reference evidence="4 5" key="1">
    <citation type="submission" date="2020-07" db="EMBL/GenBank/DDBJ databases">
        <title>Genomic Encyclopedia of Type Strains, Phase IV (KMG-V): Genome sequencing to study the core and pangenomes of soil and plant-associated prokaryotes.</title>
        <authorList>
            <person name="Whitman W."/>
        </authorList>
    </citation>
    <scope>NUCLEOTIDE SEQUENCE [LARGE SCALE GENOMIC DNA]</scope>
    <source>
        <strain evidence="4 5">A1</strain>
    </source>
</reference>
<dbReference type="InterPro" id="IPR039448">
    <property type="entry name" value="Beta_helix"/>
</dbReference>
<gene>
    <name evidence="4" type="ORF">HNP86_000658</name>
</gene>
<dbReference type="InterPro" id="IPR012334">
    <property type="entry name" value="Pectin_lyas_fold"/>
</dbReference>
<feature type="domain" description="Periplasmic copper-binding protein NosD beta helix" evidence="1">
    <location>
        <begin position="708"/>
        <end position="850"/>
    </location>
</feature>
<evidence type="ECO:0000259" key="3">
    <source>
        <dbReference type="Pfam" id="PF13229"/>
    </source>
</evidence>
<dbReference type="AlphaFoldDB" id="A0A7J9NT13"/>
<dbReference type="InterPro" id="IPR006626">
    <property type="entry name" value="PbH1"/>
</dbReference>
<evidence type="ECO:0000259" key="1">
    <source>
        <dbReference type="Pfam" id="PF05048"/>
    </source>
</evidence>
<sequence length="1048" mass="116426">MIKKCLLFLLLLLAVGSVNAVDISDYSNQTDVDVDGYTYHAFVVIDEPGEYTVTADFANNSLGNDNIVFLIKDTQDVTLDCNDLSFTTNTTYWPNYLVYAYNSTNIVVKNLNANWSTDTIIFENVNDSTIENSEIISEGYPIDLYDSYGLTISGNTITNTDEDYGIYFEDNLENSTISGNTINITNEDSAYGIYVVDYTINSVISGNTITANVNSTAYGMYFDQDLIDSTIENNVIDIYSEWSEAYGIDAYYDLTNSLISGNTITVNSTNDYAYGIYTDDYVENSTISGNTITANAYDYAYGICDDEDTINSTIENNVIDVYAYDDYAYGMYLYGEITDSTISGNTITAKSNSSESYGIFTDYDIIDSTISGNTITAEAYYYAYGIYDDDDDIINSTIENNVIDIYSEDEDAYGINVYYNLENSLISGNTITAEAYYYAYGIYIDEYTINSTISENDITVDSYEDYAYGIDLDYDVMNSTIENNVVDAYSELDEAYGILAYYDLENSTISGNTVTVESYEYYAYGIYVDDYTINSTISENIVTVDSYYEADGICCEEDVSTSTIFDNKVAVTSENDDTYGIYSYYTINSTISGNTITAESPSDYAYGIYIDDYTINSTISENTVTATAGESGAYAYGVYIYQIEYSLLSGNAFTAISENEESYGIYIDDYTINSTISENTVTATSKYDVFGIYCEEDAINSTIENTVITATSEQDNAFGIYSCNGEYLTYSKNTITADAYYEAYGLCIEYIDNMTISENTVDVTSETDWSYDIYLYNISNSTIFENTFTSNMYALYIDSTCEENRFYLNNIDGLLNNGTDNYFVSSENITYSYLGSSYKSVLGNYWASYNETDTNGDGIIDTPYTINDTNDTKPLADMWNDGEIGNYVAPSRSSGGSGRSYDSDISDEIESKVIKNFVSSATVLFGNGIDEQYAVQLRERVTDANGYTISGNAVIVGGPLANGFAKEYNDQFEMPISNDYPGENKGVIQVMTIQDNSGTIIRSYTIVYIAGSDRLGTQAALEYFKTLDELPKGPITVEWTANGPVVVE</sequence>
<comment type="caution">
    <text evidence="4">The sequence shown here is derived from an EMBL/GenBank/DDBJ whole genome shotgun (WGS) entry which is preliminary data.</text>
</comment>
<feature type="domain" description="Right handed beta helix" evidence="3">
    <location>
        <begin position="81"/>
        <end position="236"/>
    </location>
</feature>
<dbReference type="Pfam" id="PF05048">
    <property type="entry name" value="NosD"/>
    <property type="match status" value="2"/>
</dbReference>
<dbReference type="SUPFAM" id="SSF51126">
    <property type="entry name" value="Pectin lyase-like"/>
    <property type="match status" value="5"/>
</dbReference>
<protein>
    <submittedName>
        <fullName evidence="4">Parallel beta-helix repeat protein</fullName>
    </submittedName>
</protein>
<evidence type="ECO:0000313" key="5">
    <source>
        <dbReference type="Proteomes" id="UP000564425"/>
    </source>
</evidence>
<accession>A0A7J9NT13</accession>
<dbReference type="InterPro" id="IPR022651">
    <property type="entry name" value="S_layer_C"/>
</dbReference>
<evidence type="ECO:0000259" key="2">
    <source>
        <dbReference type="Pfam" id="PF05124"/>
    </source>
</evidence>
<dbReference type="Pfam" id="PF13229">
    <property type="entry name" value="Beta_helix"/>
    <property type="match status" value="2"/>
</dbReference>
<dbReference type="RefSeq" id="WP_181500694.1">
    <property type="nucleotide sequence ID" value="NZ_JACDUH010000001.1"/>
</dbReference>
<name>A0A7J9NT13_METMI</name>
<feature type="domain" description="Right handed beta helix" evidence="3">
    <location>
        <begin position="365"/>
        <end position="541"/>
    </location>
</feature>